<evidence type="ECO:0000259" key="1">
    <source>
        <dbReference type="Pfam" id="PF01610"/>
    </source>
</evidence>
<sequence length="186" mass="21699">KGLRKKLTSNQRRTLKGDRKILLKRAHDVSDRERLIMETWTGAFPQLLAAYEHKERFFHIWDATTRRDAEKALTAWIDDIPQGQKEVWKDLVSAISGWHEEMLTYFETDIPITNAFTESINRLAKDKNRDGRGYSFEVMRARMLYTTKHKKKAPTAKVSPFYKKTIGYGLPDFAEELNYGVDLSTI</sequence>
<dbReference type="AlphaFoldDB" id="A0A844FQV0"/>
<name>A0A844FQV0_9LACO</name>
<accession>A0A844FQV0</accession>
<evidence type="ECO:0000313" key="2">
    <source>
        <dbReference type="EMBL" id="MST80679.1"/>
    </source>
</evidence>
<dbReference type="RefSeq" id="WP_195837500.1">
    <property type="nucleotide sequence ID" value="NZ_VUMW01000059.1"/>
</dbReference>
<feature type="non-terminal residue" evidence="2">
    <location>
        <position position="1"/>
    </location>
</feature>
<organism evidence="2 3">
    <name type="scientific">Lactobacillus equicursoris</name>
    <dbReference type="NCBI Taxonomy" id="420645"/>
    <lineage>
        <taxon>Bacteria</taxon>
        <taxon>Bacillati</taxon>
        <taxon>Bacillota</taxon>
        <taxon>Bacilli</taxon>
        <taxon>Lactobacillales</taxon>
        <taxon>Lactobacillaceae</taxon>
        <taxon>Lactobacillus</taxon>
    </lineage>
</organism>
<dbReference type="InterPro" id="IPR002560">
    <property type="entry name" value="Transposase_DDE"/>
</dbReference>
<dbReference type="Pfam" id="PF01610">
    <property type="entry name" value="DDE_Tnp_ISL3"/>
    <property type="match status" value="1"/>
</dbReference>
<evidence type="ECO:0000313" key="3">
    <source>
        <dbReference type="Proteomes" id="UP000452141"/>
    </source>
</evidence>
<protein>
    <submittedName>
        <fullName evidence="2">Transposase</fullName>
    </submittedName>
</protein>
<comment type="caution">
    <text evidence="2">The sequence shown here is derived from an EMBL/GenBank/DDBJ whole genome shotgun (WGS) entry which is preliminary data.</text>
</comment>
<gene>
    <name evidence="2" type="ORF">FYJ61_09685</name>
</gene>
<dbReference type="EMBL" id="VUMW01000059">
    <property type="protein sequence ID" value="MST80679.1"/>
    <property type="molecule type" value="Genomic_DNA"/>
</dbReference>
<proteinExistence type="predicted"/>
<reference evidence="2 3" key="1">
    <citation type="submission" date="2019-08" db="EMBL/GenBank/DDBJ databases">
        <title>In-depth cultivation of the pig gut microbiome towards novel bacterial diversity and tailored functional studies.</title>
        <authorList>
            <person name="Wylensek D."/>
            <person name="Hitch T.C.A."/>
            <person name="Clavel T."/>
        </authorList>
    </citation>
    <scope>NUCLEOTIDE SEQUENCE [LARGE SCALE GENOMIC DNA]</scope>
    <source>
        <strain evidence="2 3">WCA-470BD-2E</strain>
    </source>
</reference>
<feature type="domain" description="Transposase IS204/IS1001/IS1096/IS1165 DDE" evidence="1">
    <location>
        <begin position="3"/>
        <end position="143"/>
    </location>
</feature>
<dbReference type="Proteomes" id="UP000452141">
    <property type="component" value="Unassembled WGS sequence"/>
</dbReference>